<comment type="subcellular location">
    <subcellularLocation>
        <location evidence="1 11">Cytoplasm</location>
    </subcellularLocation>
</comment>
<comment type="caution">
    <text evidence="13">The sequence shown here is derived from an EMBL/GenBank/DDBJ whole genome shotgun (WGS) entry which is preliminary data.</text>
</comment>
<dbReference type="PANTHER" id="PTHR11946:SF93">
    <property type="entry name" value="VALINE--TRNA LIGASE, CHLOROPLASTIC_MITOCHONDRIAL 2"/>
    <property type="match status" value="1"/>
</dbReference>
<keyword evidence="7 11" id="KW-0648">Protein biosynthesis</keyword>
<dbReference type="Pfam" id="PF08264">
    <property type="entry name" value="Anticodon_1"/>
    <property type="match status" value="1"/>
</dbReference>
<keyword evidence="3 11" id="KW-0963">Cytoplasm</keyword>
<evidence type="ECO:0000256" key="2">
    <source>
        <dbReference type="ARBA" id="ARBA00011245"/>
    </source>
</evidence>
<evidence type="ECO:0000256" key="3">
    <source>
        <dbReference type="ARBA" id="ARBA00022490"/>
    </source>
</evidence>
<dbReference type="Gene3D" id="1.10.730.10">
    <property type="entry name" value="Isoleucyl-tRNA Synthetase, Domain 1"/>
    <property type="match status" value="1"/>
</dbReference>
<organism evidence="13">
    <name type="scientific">candidate division WOR-3 bacterium</name>
    <dbReference type="NCBI Taxonomy" id="2052148"/>
    <lineage>
        <taxon>Bacteria</taxon>
        <taxon>Bacteria division WOR-3</taxon>
    </lineage>
</organism>
<evidence type="ECO:0000256" key="9">
    <source>
        <dbReference type="ARBA" id="ARBA00023146"/>
    </source>
</evidence>
<dbReference type="InterPro" id="IPR014729">
    <property type="entry name" value="Rossmann-like_a/b/a_fold"/>
</dbReference>
<dbReference type="PANTHER" id="PTHR11946">
    <property type="entry name" value="VALYL-TRNA SYNTHETASES"/>
    <property type="match status" value="1"/>
</dbReference>
<sequence>MEIKKVYEPKAIEKKWYQFWEEKKYYLANPLSEKPKFSIVIPPPNITGPLHIGHALNNTIQDILCRYKRLAGYEVLWLPGIDHASIATHSQIEKELKKEGKTRFDIGKEEFLKRAWAWKEKYHQLIVSQLKGLGCLCDWSRFRFTMDDDYSYVVRYAFVYYYKKGWIYRDLRIINWCPNCHTAISDLEVKHREVDGFLWYIKYPLKDSSHYLVVATTRPETMLGDTAVMVNPNDERYKDFVGKKVILPLQEREIPVIADEMVDINFGTGVVKVTPAHDPNDFIIGKKYNLEFVKVIDEDGKIISPAKEKYVGLDRFIARKKILEDLTALGLLAKVENYKVPVGVCARCETIIEPLISKQWFLKMKELAKPAMEVVEKGEIKFVPKRWEKVYLDWLANVRDWCLSRQLWWGHPIPVYYCQDCDEIMASITKPESCEKCGSQNIKEDEDVLDTWFSSALWPFATMGFPKKTKELAVFYPTDVLVTDPDIIFLWVARMVFSSLEFVGKIPFKYVYIHSTVLNEKGERMSRTKGIGIDPQEIIDEYGADALRFTLTYLETQSQSFRLSRERFIIGRNFANKIWNAGRLLFSYYQQKADFNNLAEKKIYDYWIGELFNQLLSKYDFFIKNYYFSLLAQALYTFFWNNYCDWYLEFNKERFKNKERAALETSLAVFYNFLKILHPVMPFITEELWHLFNKEDVSIMEKGIPEPLVIPDDKKKEIYLCEELIALIRNIRNIRANFGIPKDIGLKGYLKTDNEQLHLFLKEEKEILKKMVNAEILPFIKEKKELKNFATIILKTGDLYLVVDEFFDLSKEKKRLAKEISELEKILSEILENLNNEEFLTKAKKEIIEEELKKKAEVENRLKRLKELI</sequence>
<evidence type="ECO:0000259" key="12">
    <source>
        <dbReference type="PROSITE" id="PS50209"/>
    </source>
</evidence>
<dbReference type="SUPFAM" id="SSF47323">
    <property type="entry name" value="Anticodon-binding domain of a subclass of class I aminoacyl-tRNA synthetases"/>
    <property type="match status" value="1"/>
</dbReference>
<evidence type="ECO:0000256" key="1">
    <source>
        <dbReference type="ARBA" id="ARBA00004496"/>
    </source>
</evidence>
<dbReference type="GO" id="GO:0002161">
    <property type="term" value="F:aminoacyl-tRNA deacylase activity"/>
    <property type="evidence" value="ECO:0007669"/>
    <property type="project" value="InterPro"/>
</dbReference>
<comment type="domain">
    <text evidence="11">The C-terminal coiled-coil domain is crucial for aminoacylation activity.</text>
</comment>
<dbReference type="Gene3D" id="3.90.740.10">
    <property type="entry name" value="Valyl/Leucyl/Isoleucyl-tRNA synthetase, editing domain"/>
    <property type="match status" value="2"/>
</dbReference>
<comment type="catalytic activity">
    <reaction evidence="10 11">
        <text>tRNA(Val) + L-valine + ATP = L-valyl-tRNA(Val) + AMP + diphosphate</text>
        <dbReference type="Rhea" id="RHEA:10704"/>
        <dbReference type="Rhea" id="RHEA-COMP:9672"/>
        <dbReference type="Rhea" id="RHEA-COMP:9708"/>
        <dbReference type="ChEBI" id="CHEBI:30616"/>
        <dbReference type="ChEBI" id="CHEBI:33019"/>
        <dbReference type="ChEBI" id="CHEBI:57762"/>
        <dbReference type="ChEBI" id="CHEBI:78442"/>
        <dbReference type="ChEBI" id="CHEBI:78537"/>
        <dbReference type="ChEBI" id="CHEBI:456215"/>
        <dbReference type="EC" id="6.1.1.9"/>
    </reaction>
</comment>
<dbReference type="CDD" id="cd07962">
    <property type="entry name" value="Anticodon_Ia_Val"/>
    <property type="match status" value="1"/>
</dbReference>
<evidence type="ECO:0000256" key="7">
    <source>
        <dbReference type="ARBA" id="ARBA00022917"/>
    </source>
</evidence>
<dbReference type="InterPro" id="IPR013155">
    <property type="entry name" value="M/V/L/I-tRNA-synth_anticd-bd"/>
</dbReference>
<dbReference type="PROSITE" id="PS50209">
    <property type="entry name" value="CARD"/>
    <property type="match status" value="1"/>
</dbReference>
<comment type="caution">
    <text evidence="11">Lacks conserved residue(s) required for the propagation of feature annotation.</text>
</comment>
<comment type="subunit">
    <text evidence="2 11">Monomer.</text>
</comment>
<dbReference type="EC" id="6.1.1.9" evidence="11"/>
<keyword evidence="4 11" id="KW-0436">Ligase</keyword>
<keyword evidence="6 11" id="KW-0067">ATP-binding</keyword>
<dbReference type="NCBIfam" id="TIGR00422">
    <property type="entry name" value="valS"/>
    <property type="match status" value="1"/>
</dbReference>
<comment type="domain">
    <text evidence="11">ValRS has two distinct active sites: one for aminoacylation and one for editing. The misactivated threonine is translocated from the active site to the editing site.</text>
</comment>
<keyword evidence="5 11" id="KW-0547">Nucleotide-binding</keyword>
<feature type="short sequence motif" description="'HIGH' region" evidence="11">
    <location>
        <begin position="44"/>
        <end position="54"/>
    </location>
</feature>
<dbReference type="AlphaFoldDB" id="A0A7V5Y0K2"/>
<dbReference type="NCBIfam" id="NF004349">
    <property type="entry name" value="PRK05729.1"/>
    <property type="match status" value="1"/>
</dbReference>
<dbReference type="GO" id="GO:0005829">
    <property type="term" value="C:cytosol"/>
    <property type="evidence" value="ECO:0007669"/>
    <property type="project" value="TreeGrafter"/>
</dbReference>
<accession>A0A7V5Y0K2</accession>
<dbReference type="CDD" id="cd00817">
    <property type="entry name" value="ValRS_core"/>
    <property type="match status" value="1"/>
</dbReference>
<dbReference type="InterPro" id="IPR009008">
    <property type="entry name" value="Val/Leu/Ile-tRNA-synth_edit"/>
</dbReference>
<dbReference type="PRINTS" id="PR00986">
    <property type="entry name" value="TRNASYNTHVAL"/>
</dbReference>
<protein>
    <recommendedName>
        <fullName evidence="11">Valine--tRNA ligase</fullName>
        <ecNumber evidence="11">6.1.1.9</ecNumber>
    </recommendedName>
    <alternativeName>
        <fullName evidence="11">Valyl-tRNA synthetase</fullName>
        <shortName evidence="11">ValRS</shortName>
    </alternativeName>
</protein>
<comment type="similarity">
    <text evidence="11">Belongs to the class-I aminoacyl-tRNA synthetase family. ValS type 1 subfamily.</text>
</comment>
<dbReference type="FunFam" id="3.90.740.10:FF:000005">
    <property type="entry name" value="Valine--tRNA ligase, mitochondrial"/>
    <property type="match status" value="1"/>
</dbReference>
<dbReference type="SUPFAM" id="SSF46589">
    <property type="entry name" value="tRNA-binding arm"/>
    <property type="match status" value="1"/>
</dbReference>
<dbReference type="Gene3D" id="1.10.287.380">
    <property type="entry name" value="Valyl-tRNA synthetase, C-terminal domain"/>
    <property type="match status" value="1"/>
</dbReference>
<dbReference type="FunFam" id="3.40.50.620:FF:000032">
    <property type="entry name" value="Valine--tRNA ligase"/>
    <property type="match status" value="1"/>
</dbReference>
<name>A0A7V5Y0K2_UNCW3</name>
<comment type="function">
    <text evidence="11">Catalyzes the attachment of valine to tRNA(Val). As ValRS can inadvertently accommodate and process structurally similar amino acids such as threonine, to avoid such errors, it has a 'posttransfer' editing activity that hydrolyzes mischarged Thr-tRNA(Val) in a tRNA-dependent manner.</text>
</comment>
<dbReference type="InterPro" id="IPR002300">
    <property type="entry name" value="aa-tRNA-synth_Ia"/>
</dbReference>
<feature type="domain" description="CARD" evidence="12">
    <location>
        <begin position="809"/>
        <end position="869"/>
    </location>
</feature>
<dbReference type="GO" id="GO:0004832">
    <property type="term" value="F:valine-tRNA ligase activity"/>
    <property type="evidence" value="ECO:0007669"/>
    <property type="project" value="UniProtKB-UniRule"/>
</dbReference>
<dbReference type="EMBL" id="DTHS01000024">
    <property type="protein sequence ID" value="HHR48733.1"/>
    <property type="molecule type" value="Genomic_DNA"/>
</dbReference>
<keyword evidence="8 11" id="KW-0175">Coiled coil</keyword>
<dbReference type="InterPro" id="IPR033705">
    <property type="entry name" value="Anticodon_Ia_Val"/>
</dbReference>
<gene>
    <name evidence="11" type="primary">valS</name>
    <name evidence="13" type="ORF">ENV79_03710</name>
</gene>
<evidence type="ECO:0000313" key="13">
    <source>
        <dbReference type="EMBL" id="HHR48733.1"/>
    </source>
</evidence>
<proteinExistence type="inferred from homology"/>
<dbReference type="InterPro" id="IPR009080">
    <property type="entry name" value="tRNAsynth_Ia_anticodon-bd"/>
</dbReference>
<dbReference type="GO" id="GO:0005524">
    <property type="term" value="F:ATP binding"/>
    <property type="evidence" value="ECO:0007669"/>
    <property type="project" value="UniProtKB-UniRule"/>
</dbReference>
<dbReference type="InterPro" id="IPR001412">
    <property type="entry name" value="aa-tRNA-synth_I_CS"/>
</dbReference>
<dbReference type="Pfam" id="PF00133">
    <property type="entry name" value="tRNA-synt_1"/>
    <property type="match status" value="1"/>
</dbReference>
<evidence type="ECO:0000256" key="11">
    <source>
        <dbReference type="HAMAP-Rule" id="MF_02004"/>
    </source>
</evidence>
<keyword evidence="9 11" id="KW-0030">Aminoacyl-tRNA synthetase</keyword>
<dbReference type="InterPro" id="IPR037118">
    <property type="entry name" value="Val-tRNA_synth_C_sf"/>
</dbReference>
<dbReference type="SUPFAM" id="SSF50677">
    <property type="entry name" value="ValRS/IleRS/LeuRS editing domain"/>
    <property type="match status" value="1"/>
</dbReference>
<reference evidence="13" key="1">
    <citation type="journal article" date="2020" name="mSystems">
        <title>Genome- and Community-Level Interaction Insights into Carbon Utilization and Element Cycling Functions of Hydrothermarchaeota in Hydrothermal Sediment.</title>
        <authorList>
            <person name="Zhou Z."/>
            <person name="Liu Y."/>
            <person name="Xu W."/>
            <person name="Pan J."/>
            <person name="Luo Z.H."/>
            <person name="Li M."/>
        </authorList>
    </citation>
    <scope>NUCLEOTIDE SEQUENCE [LARGE SCALE GENOMIC DNA]</scope>
    <source>
        <strain evidence="13">SpSt-791</strain>
    </source>
</reference>
<dbReference type="InterPro" id="IPR001315">
    <property type="entry name" value="CARD"/>
</dbReference>
<dbReference type="InterPro" id="IPR019499">
    <property type="entry name" value="Val-tRNA_synth_tRNA-bd"/>
</dbReference>
<dbReference type="GO" id="GO:0006438">
    <property type="term" value="P:valyl-tRNA aminoacylation"/>
    <property type="evidence" value="ECO:0007669"/>
    <property type="project" value="UniProtKB-UniRule"/>
</dbReference>
<dbReference type="Gene3D" id="3.40.50.620">
    <property type="entry name" value="HUPs"/>
    <property type="match status" value="2"/>
</dbReference>
<dbReference type="HAMAP" id="MF_02004">
    <property type="entry name" value="Val_tRNA_synth_type1"/>
    <property type="match status" value="1"/>
</dbReference>
<evidence type="ECO:0000256" key="5">
    <source>
        <dbReference type="ARBA" id="ARBA00022741"/>
    </source>
</evidence>
<dbReference type="InterPro" id="IPR002303">
    <property type="entry name" value="Valyl-tRNA_ligase"/>
</dbReference>
<feature type="coiled-coil region" evidence="11">
    <location>
        <begin position="806"/>
        <end position="868"/>
    </location>
</feature>
<evidence type="ECO:0000256" key="8">
    <source>
        <dbReference type="ARBA" id="ARBA00023054"/>
    </source>
</evidence>
<evidence type="ECO:0000256" key="6">
    <source>
        <dbReference type="ARBA" id="ARBA00022840"/>
    </source>
</evidence>
<dbReference type="Pfam" id="PF10458">
    <property type="entry name" value="Val_tRNA-synt_C"/>
    <property type="match status" value="1"/>
</dbReference>
<dbReference type="PROSITE" id="PS00178">
    <property type="entry name" value="AA_TRNA_LIGASE_I"/>
    <property type="match status" value="1"/>
</dbReference>
<evidence type="ECO:0000256" key="10">
    <source>
        <dbReference type="ARBA" id="ARBA00047552"/>
    </source>
</evidence>
<evidence type="ECO:0000256" key="4">
    <source>
        <dbReference type="ARBA" id="ARBA00022598"/>
    </source>
</evidence>
<dbReference type="SUPFAM" id="SSF52374">
    <property type="entry name" value="Nucleotidylyl transferase"/>
    <property type="match status" value="1"/>
</dbReference>
<dbReference type="InterPro" id="IPR010978">
    <property type="entry name" value="tRNA-bd_arm"/>
</dbReference>